<name>A0ABS8FMX1_9FIRM</name>
<reference evidence="2 3" key="1">
    <citation type="submission" date="2021-10" db="EMBL/GenBank/DDBJ databases">
        <title>Anaerobic single-cell dispensing facilitates the cultivation of human gut bacteria.</title>
        <authorList>
            <person name="Afrizal A."/>
        </authorList>
    </citation>
    <scope>NUCLEOTIDE SEQUENCE [LARGE SCALE GENOMIC DNA]</scope>
    <source>
        <strain evidence="2 3">CLA-AA-H212</strain>
    </source>
</reference>
<sequence>MSDGMIILIVIAVFVVLSLIATIANIKAKPPKPIEKGNLNRPSHYMYKTETTLDDKIAHLFIPEPLRVDPPPMVVDVAMDLVEQQEREELAEERRQKQITESILAQNKRDYRQDVKSGRI</sequence>
<organism evidence="2 3">
    <name type="scientific">Coprococcus hominis</name>
    <name type="common">ex Arizal et al. 2022</name>
    <dbReference type="NCBI Taxonomy" id="2881262"/>
    <lineage>
        <taxon>Bacteria</taxon>
        <taxon>Bacillati</taxon>
        <taxon>Bacillota</taxon>
        <taxon>Clostridia</taxon>
        <taxon>Lachnospirales</taxon>
        <taxon>Lachnospiraceae</taxon>
        <taxon>Coprococcus</taxon>
    </lineage>
</organism>
<gene>
    <name evidence="2" type="ORF">LKD28_05860</name>
</gene>
<keyword evidence="1" id="KW-0472">Membrane</keyword>
<evidence type="ECO:0000256" key="1">
    <source>
        <dbReference type="SAM" id="Phobius"/>
    </source>
</evidence>
<evidence type="ECO:0000313" key="2">
    <source>
        <dbReference type="EMBL" id="MCC2218562.1"/>
    </source>
</evidence>
<comment type="caution">
    <text evidence="2">The sequence shown here is derived from an EMBL/GenBank/DDBJ whole genome shotgun (WGS) entry which is preliminary data.</text>
</comment>
<proteinExistence type="predicted"/>
<evidence type="ECO:0000313" key="3">
    <source>
        <dbReference type="Proteomes" id="UP001198495"/>
    </source>
</evidence>
<accession>A0ABS8FMX1</accession>
<protein>
    <submittedName>
        <fullName evidence="2">Uncharacterized protein</fullName>
    </submittedName>
</protein>
<dbReference type="EMBL" id="JAJEQT010000003">
    <property type="protein sequence ID" value="MCC2218562.1"/>
    <property type="molecule type" value="Genomic_DNA"/>
</dbReference>
<feature type="transmembrane region" description="Helical" evidence="1">
    <location>
        <begin position="6"/>
        <end position="26"/>
    </location>
</feature>
<dbReference type="RefSeq" id="WP_227573114.1">
    <property type="nucleotide sequence ID" value="NZ_JAJEQT010000003.1"/>
</dbReference>
<keyword evidence="1" id="KW-1133">Transmembrane helix</keyword>
<keyword evidence="1" id="KW-0812">Transmembrane</keyword>
<dbReference type="Proteomes" id="UP001198495">
    <property type="component" value="Unassembled WGS sequence"/>
</dbReference>
<keyword evidence="3" id="KW-1185">Reference proteome</keyword>